<protein>
    <recommendedName>
        <fullName evidence="3">Fungal-type protein kinase domain-containing protein</fullName>
    </recommendedName>
</protein>
<dbReference type="OrthoDB" id="5355583at2759"/>
<evidence type="ECO:0000313" key="2">
    <source>
        <dbReference type="Proteomes" id="UP000276215"/>
    </source>
</evidence>
<feature type="non-terminal residue" evidence="1">
    <location>
        <position position="1"/>
    </location>
</feature>
<gene>
    <name evidence="1" type="ORF">L873DRAFT_1645810</name>
</gene>
<feature type="non-terminal residue" evidence="1">
    <location>
        <position position="106"/>
    </location>
</feature>
<proteinExistence type="predicted"/>
<name>A0A3N4J9J8_9PEZI</name>
<sequence>IDRIWVTEERLVLIIEGMTGTAEEAMKQCLLSLKDIRDNNGGGEVYGFITTGETWQMLRYDGTSFQKSWKMRVEFGTMEEDQEEWMKDCSILVDCMFGALSNGGTL</sequence>
<accession>A0A3N4J9J8</accession>
<dbReference type="Proteomes" id="UP000276215">
    <property type="component" value="Unassembled WGS sequence"/>
</dbReference>
<keyword evidence="2" id="KW-1185">Reference proteome</keyword>
<evidence type="ECO:0000313" key="1">
    <source>
        <dbReference type="EMBL" id="RPA93688.1"/>
    </source>
</evidence>
<dbReference type="AlphaFoldDB" id="A0A3N4J9J8"/>
<evidence type="ECO:0008006" key="3">
    <source>
        <dbReference type="Google" id="ProtNLM"/>
    </source>
</evidence>
<dbReference type="EMBL" id="ML120448">
    <property type="protein sequence ID" value="RPA93688.1"/>
    <property type="molecule type" value="Genomic_DNA"/>
</dbReference>
<reference evidence="1 2" key="1">
    <citation type="journal article" date="2018" name="Nat. Ecol. Evol.">
        <title>Pezizomycetes genomes reveal the molecular basis of ectomycorrhizal truffle lifestyle.</title>
        <authorList>
            <person name="Murat C."/>
            <person name="Payen T."/>
            <person name="Noel B."/>
            <person name="Kuo A."/>
            <person name="Morin E."/>
            <person name="Chen J."/>
            <person name="Kohler A."/>
            <person name="Krizsan K."/>
            <person name="Balestrini R."/>
            <person name="Da Silva C."/>
            <person name="Montanini B."/>
            <person name="Hainaut M."/>
            <person name="Levati E."/>
            <person name="Barry K.W."/>
            <person name="Belfiori B."/>
            <person name="Cichocki N."/>
            <person name="Clum A."/>
            <person name="Dockter R.B."/>
            <person name="Fauchery L."/>
            <person name="Guy J."/>
            <person name="Iotti M."/>
            <person name="Le Tacon F."/>
            <person name="Lindquist E.A."/>
            <person name="Lipzen A."/>
            <person name="Malagnac F."/>
            <person name="Mello A."/>
            <person name="Molinier V."/>
            <person name="Miyauchi S."/>
            <person name="Poulain J."/>
            <person name="Riccioni C."/>
            <person name="Rubini A."/>
            <person name="Sitrit Y."/>
            <person name="Splivallo R."/>
            <person name="Traeger S."/>
            <person name="Wang M."/>
            <person name="Zifcakova L."/>
            <person name="Wipf D."/>
            <person name="Zambonelli A."/>
            <person name="Paolocci F."/>
            <person name="Nowrousian M."/>
            <person name="Ottonello S."/>
            <person name="Baldrian P."/>
            <person name="Spatafora J.W."/>
            <person name="Henrissat B."/>
            <person name="Nagy L.G."/>
            <person name="Aury J.M."/>
            <person name="Wincker P."/>
            <person name="Grigoriev I.V."/>
            <person name="Bonfante P."/>
            <person name="Martin F.M."/>
        </authorList>
    </citation>
    <scope>NUCLEOTIDE SEQUENCE [LARGE SCALE GENOMIC DNA]</scope>
    <source>
        <strain evidence="1 2">120613-1</strain>
    </source>
</reference>
<organism evidence="1 2">
    <name type="scientific">Choiromyces venosus 120613-1</name>
    <dbReference type="NCBI Taxonomy" id="1336337"/>
    <lineage>
        <taxon>Eukaryota</taxon>
        <taxon>Fungi</taxon>
        <taxon>Dikarya</taxon>
        <taxon>Ascomycota</taxon>
        <taxon>Pezizomycotina</taxon>
        <taxon>Pezizomycetes</taxon>
        <taxon>Pezizales</taxon>
        <taxon>Tuberaceae</taxon>
        <taxon>Choiromyces</taxon>
    </lineage>
</organism>